<feature type="binding site" evidence="3">
    <location>
        <position position="107"/>
    </location>
    <ligand>
        <name>substrate</name>
    </ligand>
</feature>
<evidence type="ECO:0000256" key="3">
    <source>
        <dbReference type="PIRSR" id="PIRSR605511-2"/>
    </source>
</evidence>
<evidence type="ECO:0000256" key="1">
    <source>
        <dbReference type="ARBA" id="ARBA00008853"/>
    </source>
</evidence>
<evidence type="ECO:0000256" key="2">
    <source>
        <dbReference type="PIRSR" id="PIRSR605511-1"/>
    </source>
</evidence>
<organism evidence="5 6">
    <name type="scientific">Sphingomonas panacis</name>
    <dbReference type="NCBI Taxonomy" id="1560345"/>
    <lineage>
        <taxon>Bacteria</taxon>
        <taxon>Pseudomonadati</taxon>
        <taxon>Pseudomonadota</taxon>
        <taxon>Alphaproteobacteria</taxon>
        <taxon>Sphingomonadales</taxon>
        <taxon>Sphingomonadaceae</taxon>
        <taxon>Sphingomonas</taxon>
    </lineage>
</organism>
<dbReference type="SUPFAM" id="SSF63829">
    <property type="entry name" value="Calcium-dependent phosphotriesterase"/>
    <property type="match status" value="1"/>
</dbReference>
<keyword evidence="3" id="KW-0479">Metal-binding</keyword>
<dbReference type="AlphaFoldDB" id="A0A1B3ZIJ1"/>
<evidence type="ECO:0000259" key="4">
    <source>
        <dbReference type="Pfam" id="PF08450"/>
    </source>
</evidence>
<name>A0A1B3ZIJ1_9SPHN</name>
<dbReference type="GO" id="GO:0019853">
    <property type="term" value="P:L-ascorbic acid biosynthetic process"/>
    <property type="evidence" value="ECO:0007669"/>
    <property type="project" value="TreeGrafter"/>
</dbReference>
<feature type="binding site" evidence="3">
    <location>
        <position position="19"/>
    </location>
    <ligand>
        <name>a divalent metal cation</name>
        <dbReference type="ChEBI" id="CHEBI:60240"/>
    </ligand>
</feature>
<dbReference type="Pfam" id="PF08450">
    <property type="entry name" value="SGL"/>
    <property type="match status" value="1"/>
</dbReference>
<dbReference type="Proteomes" id="UP000094256">
    <property type="component" value="Plasmid unnamed"/>
</dbReference>
<dbReference type="EMBL" id="CP014169">
    <property type="protein sequence ID" value="AOH87231.1"/>
    <property type="molecule type" value="Genomic_DNA"/>
</dbReference>
<dbReference type="GO" id="GO:0005509">
    <property type="term" value="F:calcium ion binding"/>
    <property type="evidence" value="ECO:0007669"/>
    <property type="project" value="TreeGrafter"/>
</dbReference>
<evidence type="ECO:0000313" key="6">
    <source>
        <dbReference type="Proteomes" id="UP000094256"/>
    </source>
</evidence>
<dbReference type="InterPro" id="IPR005511">
    <property type="entry name" value="SMP-30"/>
</dbReference>
<keyword evidence="3" id="KW-0862">Zinc</keyword>
<dbReference type="InterPro" id="IPR013658">
    <property type="entry name" value="SGL"/>
</dbReference>
<accession>A0A1B3ZIJ1</accession>
<geneLocation type="plasmid" evidence="6"/>
<keyword evidence="5" id="KW-0614">Plasmid</keyword>
<dbReference type="KEGG" id="span:AWL63_24035"/>
<gene>
    <name evidence="5" type="ORF">AWL63_24035</name>
</gene>
<dbReference type="GO" id="GO:0004341">
    <property type="term" value="F:gluconolactonase activity"/>
    <property type="evidence" value="ECO:0007669"/>
    <property type="project" value="TreeGrafter"/>
</dbReference>
<feature type="binding site" evidence="3">
    <location>
        <position position="153"/>
    </location>
    <ligand>
        <name>a divalent metal cation</name>
        <dbReference type="ChEBI" id="CHEBI:60240"/>
    </ligand>
</feature>
<comment type="similarity">
    <text evidence="1">Belongs to the SMP-30/CGR1 family.</text>
</comment>
<feature type="domain" description="SMP-30/Gluconolactonase/LRE-like region" evidence="4">
    <location>
        <begin position="17"/>
        <end position="259"/>
    </location>
</feature>
<feature type="binding site" evidence="3">
    <location>
        <position position="125"/>
    </location>
    <ligand>
        <name>substrate</name>
    </ligand>
</feature>
<sequence length="307" mass="32551">MGADKKATLAVNSRDMIGESPVWDILNDRVLWIDKASGTIHEGKADKDGKWGQTNSWTLDRKIGAVILRREGGLIVTSGTEIYTLDHEGELELFAETGADPDLVQLNDAKCDPQGRLWSGTFALDGSASSGELYRIDPDGGVSTLLSGIGLSNGLGWSPDGTIFYYIDSFTGAVDAFDFDGRRGTISNRRSVIRCEGVGIDGMTVDDEGCVWFSAFGTSDVRRFSPDGAEIGRVEVGDIGVTSCEFGGSDLGELFITTAAGRLPEPLWDFVGFTADMADRAAAAPGAGGLFVCRPGSRGQPASRFAG</sequence>
<dbReference type="PRINTS" id="PR01790">
    <property type="entry name" value="SMP30FAMILY"/>
</dbReference>
<reference evidence="5 6" key="1">
    <citation type="submission" date="2016-01" db="EMBL/GenBank/DDBJ databases">
        <title>Complete genome and mega plasmid sequence of Sphingomonas panacis DCY99 elicits systemic resistance in rice to Xanthomonas oryzae.</title>
        <authorList>
            <person name="Kim Y.J."/>
            <person name="Yang D.C."/>
            <person name="Sing P."/>
        </authorList>
    </citation>
    <scope>NUCLEOTIDE SEQUENCE [LARGE SCALE GENOMIC DNA]</scope>
    <source>
        <strain evidence="5 6">DCY99</strain>
        <plasmid evidence="6">Plasmid</plasmid>
    </source>
</reference>
<proteinExistence type="inferred from homology"/>
<dbReference type="RefSeq" id="WP_069207794.1">
    <property type="nucleotide sequence ID" value="NZ_CP014169.1"/>
</dbReference>
<feature type="active site" description="Proton donor/acceptor" evidence="2">
    <location>
        <position position="201"/>
    </location>
</feature>
<dbReference type="Gene3D" id="2.120.10.30">
    <property type="entry name" value="TolB, C-terminal domain"/>
    <property type="match status" value="1"/>
</dbReference>
<feature type="binding site" evidence="3">
    <location>
        <position position="201"/>
    </location>
    <ligand>
        <name>a divalent metal cation</name>
        <dbReference type="ChEBI" id="CHEBI:60240"/>
    </ligand>
</feature>
<keyword evidence="6" id="KW-1185">Reference proteome</keyword>
<dbReference type="InterPro" id="IPR011042">
    <property type="entry name" value="6-blade_b-propeller_TolB-like"/>
</dbReference>
<dbReference type="OrthoDB" id="2633250at2"/>
<protein>
    <recommendedName>
        <fullName evidence="4">SMP-30/Gluconolactonase/LRE-like region domain-containing protein</fullName>
    </recommendedName>
</protein>
<evidence type="ECO:0000313" key="5">
    <source>
        <dbReference type="EMBL" id="AOH87231.1"/>
    </source>
</evidence>
<comment type="cofactor">
    <cofactor evidence="3">
        <name>Zn(2+)</name>
        <dbReference type="ChEBI" id="CHEBI:29105"/>
    </cofactor>
    <text evidence="3">Binds 1 divalent metal cation per subunit.</text>
</comment>
<dbReference type="PANTHER" id="PTHR10907">
    <property type="entry name" value="REGUCALCIN"/>
    <property type="match status" value="1"/>
</dbReference>
<dbReference type="PANTHER" id="PTHR10907:SF47">
    <property type="entry name" value="REGUCALCIN"/>
    <property type="match status" value="1"/>
</dbReference>